<keyword evidence="2" id="KW-1185">Reference proteome</keyword>
<sequence length="75" mass="8491">MSIQEKFSDAMERIKSDPNLANEFKEDPVKTAESVLGVDLPDEQVEGFINHIKDNVDLSEIKSPSDLFNSIKHLF</sequence>
<protein>
    <submittedName>
        <fullName evidence="1">Uncharacterized protein</fullName>
    </submittedName>
</protein>
<evidence type="ECO:0000313" key="1">
    <source>
        <dbReference type="EMBL" id="QCT70759.1"/>
    </source>
</evidence>
<accession>A0A4P9C5M7</accession>
<dbReference type="RefSeq" id="WP_058694180.1">
    <property type="nucleotide sequence ID" value="NZ_CABJDW020000008.1"/>
</dbReference>
<dbReference type="AlphaFoldDB" id="A0A4P9C5M7"/>
<proteinExistence type="predicted"/>
<dbReference type="EMBL" id="CP029487">
    <property type="protein sequence ID" value="QCT70759.1"/>
    <property type="molecule type" value="Genomic_DNA"/>
</dbReference>
<evidence type="ECO:0000313" key="2">
    <source>
        <dbReference type="Proteomes" id="UP000218387"/>
    </source>
</evidence>
<dbReference type="Proteomes" id="UP000218387">
    <property type="component" value="Chromosome"/>
</dbReference>
<dbReference type="KEGG" id="emt:CPZ25_005240"/>
<name>A0A4P9C5M7_EUBML</name>
<gene>
    <name evidence="1" type="ORF">CPZ25_005240</name>
</gene>
<reference evidence="1 2" key="1">
    <citation type="submission" date="2018-05" db="EMBL/GenBank/DDBJ databases">
        <title>Genome comparison of Eubacterium sp.</title>
        <authorList>
            <person name="Feng Y."/>
            <person name="Sanchez-Andrea I."/>
            <person name="Stams A.J.M."/>
            <person name="De Vos W.M."/>
        </authorList>
    </citation>
    <scope>NUCLEOTIDE SEQUENCE [LARGE SCALE GENOMIC DNA]</scope>
    <source>
        <strain evidence="1 2">YI</strain>
    </source>
</reference>
<organism evidence="1 2">
    <name type="scientific">Eubacterium maltosivorans</name>
    <dbReference type="NCBI Taxonomy" id="2041044"/>
    <lineage>
        <taxon>Bacteria</taxon>
        <taxon>Bacillati</taxon>
        <taxon>Bacillota</taxon>
        <taxon>Clostridia</taxon>
        <taxon>Eubacteriales</taxon>
        <taxon>Eubacteriaceae</taxon>
        <taxon>Eubacterium</taxon>
    </lineage>
</organism>